<dbReference type="CDD" id="cd07067">
    <property type="entry name" value="HP_PGM_like"/>
    <property type="match status" value="1"/>
</dbReference>
<dbReference type="Pfam" id="PF00300">
    <property type="entry name" value="His_Phos_1"/>
    <property type="match status" value="1"/>
</dbReference>
<dbReference type="SUPFAM" id="SSF53254">
    <property type="entry name" value="Phosphoglycerate mutase-like"/>
    <property type="match status" value="1"/>
</dbReference>
<dbReference type="GO" id="GO:0045820">
    <property type="term" value="P:negative regulation of glycolytic process"/>
    <property type="evidence" value="ECO:0007669"/>
    <property type="project" value="TreeGrafter"/>
</dbReference>
<dbReference type="Gene3D" id="3.40.50.1240">
    <property type="entry name" value="Phosphoglycerate mutase-like"/>
    <property type="match status" value="1"/>
</dbReference>
<dbReference type="SMART" id="SM00855">
    <property type="entry name" value="PGAM"/>
    <property type="match status" value="1"/>
</dbReference>
<proteinExistence type="predicted"/>
<evidence type="ECO:0000313" key="3">
    <source>
        <dbReference type="EMBL" id="HIS75907.1"/>
    </source>
</evidence>
<accession>A0A9D1JZN2</accession>
<dbReference type="EMBL" id="DVJP01000029">
    <property type="protein sequence ID" value="HIS75907.1"/>
    <property type="molecule type" value="Genomic_DNA"/>
</dbReference>
<reference evidence="3" key="2">
    <citation type="journal article" date="2021" name="PeerJ">
        <title>Extensive microbial diversity within the chicken gut microbiome revealed by metagenomics and culture.</title>
        <authorList>
            <person name="Gilroy R."/>
            <person name="Ravi A."/>
            <person name="Getino M."/>
            <person name="Pursley I."/>
            <person name="Horton D.L."/>
            <person name="Alikhan N.F."/>
            <person name="Baker D."/>
            <person name="Gharbi K."/>
            <person name="Hall N."/>
            <person name="Watson M."/>
            <person name="Adriaenssens E.M."/>
            <person name="Foster-Nyarko E."/>
            <person name="Jarju S."/>
            <person name="Secka A."/>
            <person name="Antonio M."/>
            <person name="Oren A."/>
            <person name="Chaudhuri R.R."/>
            <person name="La Ragione R."/>
            <person name="Hildebrand F."/>
            <person name="Pallen M.J."/>
        </authorList>
    </citation>
    <scope>NUCLEOTIDE SEQUENCE</scope>
    <source>
        <strain evidence="3">CHK199-13235</strain>
    </source>
</reference>
<dbReference type="PANTHER" id="PTHR46517:SF1">
    <property type="entry name" value="FRUCTOSE-2,6-BISPHOSPHATASE TIGAR"/>
    <property type="match status" value="1"/>
</dbReference>
<name>A0A9D1JZN2_9FIRM</name>
<reference evidence="3" key="1">
    <citation type="submission" date="2020-10" db="EMBL/GenBank/DDBJ databases">
        <authorList>
            <person name="Gilroy R."/>
        </authorList>
    </citation>
    <scope>NUCLEOTIDE SEQUENCE</scope>
    <source>
        <strain evidence="3">CHK199-13235</strain>
    </source>
</reference>
<evidence type="ECO:0000313" key="4">
    <source>
        <dbReference type="Proteomes" id="UP000824002"/>
    </source>
</evidence>
<keyword evidence="1" id="KW-0378">Hydrolase</keyword>
<dbReference type="GO" id="GO:0004331">
    <property type="term" value="F:fructose-2,6-bisphosphate 2-phosphatase activity"/>
    <property type="evidence" value="ECO:0007669"/>
    <property type="project" value="TreeGrafter"/>
</dbReference>
<sequence>MLTYRLFIIRHGLTSGNLEGRYIGRKSDLPLCREGKEELQKLAEQFEYPDVKKVYSAPMKRCFETAEILYPNRLTQPAPGLEEYDFGVFEGRSPKELAGTEMFVRWYESGMKAAPEKAESITDFAQRVADGFRAVVEDMMREKITTAALIVPGGVLMNLLSVFGYPKRDNPMLWDAPAGTGYTALLNAQLWQRDGVFEVYSRIPMEREPDLNDWGEDVEDDEEFFQNLPKNYMALDVEQTGDNTETPETMARRMDSSQ</sequence>
<dbReference type="GO" id="GO:0043456">
    <property type="term" value="P:regulation of pentose-phosphate shunt"/>
    <property type="evidence" value="ECO:0007669"/>
    <property type="project" value="TreeGrafter"/>
</dbReference>
<comment type="caution">
    <text evidence="3">The sequence shown here is derived from an EMBL/GenBank/DDBJ whole genome shotgun (WGS) entry which is preliminary data.</text>
</comment>
<gene>
    <name evidence="3" type="ORF">IAB51_03755</name>
</gene>
<dbReference type="PANTHER" id="PTHR46517">
    <property type="entry name" value="FRUCTOSE-2,6-BISPHOSPHATASE TIGAR"/>
    <property type="match status" value="1"/>
</dbReference>
<dbReference type="InterPro" id="IPR051695">
    <property type="entry name" value="Phosphoglycerate_Mutase"/>
</dbReference>
<dbReference type="InterPro" id="IPR029033">
    <property type="entry name" value="His_PPase_superfam"/>
</dbReference>
<dbReference type="GO" id="GO:0005829">
    <property type="term" value="C:cytosol"/>
    <property type="evidence" value="ECO:0007669"/>
    <property type="project" value="TreeGrafter"/>
</dbReference>
<feature type="region of interest" description="Disordered" evidence="2">
    <location>
        <begin position="237"/>
        <end position="258"/>
    </location>
</feature>
<dbReference type="Proteomes" id="UP000824002">
    <property type="component" value="Unassembled WGS sequence"/>
</dbReference>
<evidence type="ECO:0000256" key="2">
    <source>
        <dbReference type="SAM" id="MobiDB-lite"/>
    </source>
</evidence>
<protein>
    <submittedName>
        <fullName evidence="3">Histidine phosphatase family protein</fullName>
    </submittedName>
</protein>
<dbReference type="InterPro" id="IPR013078">
    <property type="entry name" value="His_Pase_superF_clade-1"/>
</dbReference>
<dbReference type="AlphaFoldDB" id="A0A9D1JZN2"/>
<evidence type="ECO:0000256" key="1">
    <source>
        <dbReference type="ARBA" id="ARBA00022801"/>
    </source>
</evidence>
<organism evidence="3 4">
    <name type="scientific">Candidatus Merdivicinus excrementipullorum</name>
    <dbReference type="NCBI Taxonomy" id="2840867"/>
    <lineage>
        <taxon>Bacteria</taxon>
        <taxon>Bacillati</taxon>
        <taxon>Bacillota</taxon>
        <taxon>Clostridia</taxon>
        <taxon>Eubacteriales</taxon>
        <taxon>Oscillospiraceae</taxon>
        <taxon>Oscillospiraceae incertae sedis</taxon>
        <taxon>Candidatus Merdivicinus</taxon>
    </lineage>
</organism>